<reference evidence="3 4" key="1">
    <citation type="submission" date="2016-06" db="EMBL/GenBank/DDBJ databases">
        <authorList>
            <person name="Kjaerup R.B."/>
            <person name="Dalgaard T.S."/>
            <person name="Juul-Madsen H.R."/>
        </authorList>
    </citation>
    <scope>NUCLEOTIDE SEQUENCE [LARGE SCALE GENOMIC DNA]</scope>
</reference>
<feature type="compositionally biased region" description="Basic and acidic residues" evidence="1">
    <location>
        <begin position="54"/>
        <end position="66"/>
    </location>
</feature>
<feature type="compositionally biased region" description="Acidic residues" evidence="1">
    <location>
        <begin position="44"/>
        <end position="53"/>
    </location>
</feature>
<keyword evidence="2" id="KW-1133">Transmembrane helix</keyword>
<evidence type="ECO:0000313" key="4">
    <source>
        <dbReference type="Proteomes" id="UP000201594"/>
    </source>
</evidence>
<sequence length="66" mass="7391">MNADDLILFQKFLGVLSIGVALIVVVLAIKVGIDKYVDRNNYFEEDEESSNDDDVAHEARTLPHSK</sequence>
<feature type="region of interest" description="Disordered" evidence="1">
    <location>
        <begin position="44"/>
        <end position="66"/>
    </location>
</feature>
<organism evidence="3 4">
    <name type="scientific">Erwinia phage vB_EamM_EarlPhillipIV</name>
    <dbReference type="NCBI Taxonomy" id="1883372"/>
    <lineage>
        <taxon>Viruses</taxon>
        <taxon>Duplodnaviria</taxon>
        <taxon>Heunggongvirae</taxon>
        <taxon>Uroviricota</taxon>
        <taxon>Caudoviricetes</taxon>
        <taxon>Chimalliviridae</taxon>
        <taxon>Derbicusvirus</taxon>
        <taxon>Derbicusvirus derbicus</taxon>
    </lineage>
</organism>
<dbReference type="RefSeq" id="YP_009278494.1">
    <property type="nucleotide sequence ID" value="NC_031007.1"/>
</dbReference>
<evidence type="ECO:0000313" key="3">
    <source>
        <dbReference type="EMBL" id="ANZ49031.1"/>
    </source>
</evidence>
<dbReference type="KEGG" id="vg:29061785"/>
<feature type="transmembrane region" description="Helical" evidence="2">
    <location>
        <begin position="12"/>
        <end position="33"/>
    </location>
</feature>
<name>A0A1B2ICQ0_9CAUD</name>
<protein>
    <submittedName>
        <fullName evidence="3">Uncharacterized protein</fullName>
    </submittedName>
</protein>
<keyword evidence="2" id="KW-0472">Membrane</keyword>
<keyword evidence="2" id="KW-0812">Transmembrane</keyword>
<proteinExistence type="predicted"/>
<dbReference type="EMBL" id="KX397367">
    <property type="protein sequence ID" value="ANZ49031.1"/>
    <property type="molecule type" value="Genomic_DNA"/>
</dbReference>
<gene>
    <name evidence="3" type="ORF">EARLPHILLIPIV_182</name>
</gene>
<accession>A0A1B2ICQ0</accession>
<evidence type="ECO:0000256" key="2">
    <source>
        <dbReference type="SAM" id="Phobius"/>
    </source>
</evidence>
<dbReference type="Proteomes" id="UP000201594">
    <property type="component" value="Segment"/>
</dbReference>
<evidence type="ECO:0000256" key="1">
    <source>
        <dbReference type="SAM" id="MobiDB-lite"/>
    </source>
</evidence>
<dbReference type="GeneID" id="29061785"/>